<dbReference type="EMBL" id="CM042044">
    <property type="protein sequence ID" value="KAI3688332.1"/>
    <property type="molecule type" value="Genomic_DNA"/>
</dbReference>
<keyword evidence="2" id="KW-1185">Reference proteome</keyword>
<reference evidence="1 2" key="2">
    <citation type="journal article" date="2022" name="Mol. Ecol. Resour.">
        <title>The genomes of chicory, endive, great burdock and yacon provide insights into Asteraceae paleo-polyploidization history and plant inulin production.</title>
        <authorList>
            <person name="Fan W."/>
            <person name="Wang S."/>
            <person name="Wang H."/>
            <person name="Wang A."/>
            <person name="Jiang F."/>
            <person name="Liu H."/>
            <person name="Zhao H."/>
            <person name="Xu D."/>
            <person name="Zhang Y."/>
        </authorList>
    </citation>
    <scope>NUCLEOTIDE SEQUENCE [LARGE SCALE GENOMIC DNA]</scope>
    <source>
        <strain evidence="2">cv. Yunnan</strain>
        <tissue evidence="1">Leaves</tissue>
    </source>
</reference>
<evidence type="ECO:0000313" key="1">
    <source>
        <dbReference type="EMBL" id="KAI3688332.1"/>
    </source>
</evidence>
<dbReference type="Proteomes" id="UP001056120">
    <property type="component" value="Linkage Group LG27"/>
</dbReference>
<comment type="caution">
    <text evidence="1">The sequence shown here is derived from an EMBL/GenBank/DDBJ whole genome shotgun (WGS) entry which is preliminary data.</text>
</comment>
<name>A0ACB8YST0_9ASTR</name>
<reference evidence="2" key="1">
    <citation type="journal article" date="2022" name="Mol. Ecol. Resour.">
        <title>The genomes of chicory, endive, great burdock and yacon provide insights into Asteraceae palaeo-polyploidization history and plant inulin production.</title>
        <authorList>
            <person name="Fan W."/>
            <person name="Wang S."/>
            <person name="Wang H."/>
            <person name="Wang A."/>
            <person name="Jiang F."/>
            <person name="Liu H."/>
            <person name="Zhao H."/>
            <person name="Xu D."/>
            <person name="Zhang Y."/>
        </authorList>
    </citation>
    <scope>NUCLEOTIDE SEQUENCE [LARGE SCALE GENOMIC DNA]</scope>
    <source>
        <strain evidence="2">cv. Yunnan</strain>
    </source>
</reference>
<sequence>MSISKLDSLENLDLSTNRFFGDTLPFFGDKSNLDTIDLSYNNFSGNTPINFPKGIRNLYLGGNKFSGNMAQDLTKLVNLRILDILENNITGDLQNTLPQIQTLEVLVQRNNSLQGYITSNIHNLTSLRILDLSHNNLTGSIPQEMANLPIMIKTTHMSISFPISHSIWQIRGYFDYRDVVVSWKKSFQGLAFRNIETYSLLDLSHNKISGEISSSLGNLKALKLLNMSDSSITSESGPTTTRK</sequence>
<evidence type="ECO:0000313" key="2">
    <source>
        <dbReference type="Proteomes" id="UP001056120"/>
    </source>
</evidence>
<protein>
    <submittedName>
        <fullName evidence="1">Uncharacterized protein</fullName>
    </submittedName>
</protein>
<accession>A0ACB8YST0</accession>
<organism evidence="1 2">
    <name type="scientific">Smallanthus sonchifolius</name>
    <dbReference type="NCBI Taxonomy" id="185202"/>
    <lineage>
        <taxon>Eukaryota</taxon>
        <taxon>Viridiplantae</taxon>
        <taxon>Streptophyta</taxon>
        <taxon>Embryophyta</taxon>
        <taxon>Tracheophyta</taxon>
        <taxon>Spermatophyta</taxon>
        <taxon>Magnoliopsida</taxon>
        <taxon>eudicotyledons</taxon>
        <taxon>Gunneridae</taxon>
        <taxon>Pentapetalae</taxon>
        <taxon>asterids</taxon>
        <taxon>campanulids</taxon>
        <taxon>Asterales</taxon>
        <taxon>Asteraceae</taxon>
        <taxon>Asteroideae</taxon>
        <taxon>Heliantheae alliance</taxon>
        <taxon>Millerieae</taxon>
        <taxon>Smallanthus</taxon>
    </lineage>
</organism>
<gene>
    <name evidence="1" type="ORF">L1987_82044</name>
</gene>
<proteinExistence type="predicted"/>